<reference evidence="8" key="2">
    <citation type="submission" date="2025-08" db="UniProtKB">
        <authorList>
            <consortium name="Ensembl"/>
        </authorList>
    </citation>
    <scope>IDENTIFICATION</scope>
</reference>
<evidence type="ECO:0000313" key="9">
    <source>
        <dbReference type="Proteomes" id="UP000472267"/>
    </source>
</evidence>
<evidence type="ECO:0000313" key="8">
    <source>
        <dbReference type="Ensembl" id="ENSSFAP00005004620.1"/>
    </source>
</evidence>
<dbReference type="GO" id="GO:0034361">
    <property type="term" value="C:very-low-density lipoprotein particle"/>
    <property type="evidence" value="ECO:0007669"/>
    <property type="project" value="TreeGrafter"/>
</dbReference>
<dbReference type="GO" id="GO:0005504">
    <property type="term" value="F:fatty acid binding"/>
    <property type="evidence" value="ECO:0007669"/>
    <property type="project" value="TreeGrafter"/>
</dbReference>
<evidence type="ECO:0000256" key="6">
    <source>
        <dbReference type="ARBA" id="ARBA00023055"/>
    </source>
</evidence>
<dbReference type="Proteomes" id="UP000472267">
    <property type="component" value="Chromosome 11"/>
</dbReference>
<comment type="subcellular location">
    <subcellularLocation>
        <location evidence="1">Secreted</location>
    </subcellularLocation>
</comment>
<dbReference type="GO" id="GO:0010916">
    <property type="term" value="P:negative regulation of very-low-density lipoprotein particle clearance"/>
    <property type="evidence" value="ECO:0007669"/>
    <property type="project" value="TreeGrafter"/>
</dbReference>
<dbReference type="GO" id="GO:0050995">
    <property type="term" value="P:negative regulation of lipid catabolic process"/>
    <property type="evidence" value="ECO:0007669"/>
    <property type="project" value="TreeGrafter"/>
</dbReference>
<dbReference type="GO" id="GO:0034447">
    <property type="term" value="P:very-low-density lipoprotein particle clearance"/>
    <property type="evidence" value="ECO:0007669"/>
    <property type="project" value="TreeGrafter"/>
</dbReference>
<feature type="chain" id="PRO_5025368306" evidence="7">
    <location>
        <begin position="21"/>
        <end position="76"/>
    </location>
</feature>
<evidence type="ECO:0000256" key="4">
    <source>
        <dbReference type="ARBA" id="ARBA00022525"/>
    </source>
</evidence>
<name>A0A672FJ29_SALFA</name>
<sequence length="76" mass="8657">MRLFLAVAVLMLALVAYTEAQDDTLEAKLNKIKDQFTEMGSNLADHLSTTFRNVQDSDTIESIKTILKSETFRQLY</sequence>
<accession>A0A672FJ29</accession>
<keyword evidence="9" id="KW-1185">Reference proteome</keyword>
<reference evidence="8" key="3">
    <citation type="submission" date="2025-09" db="UniProtKB">
        <authorList>
            <consortium name="Ensembl"/>
        </authorList>
    </citation>
    <scope>IDENTIFICATION</scope>
</reference>
<gene>
    <name evidence="8" type="primary">LOC115397080</name>
</gene>
<keyword evidence="6" id="KW-0445">Lipid transport</keyword>
<comment type="similarity">
    <text evidence="2">Belongs to the apolipoprotein C1 family.</text>
</comment>
<proteinExistence type="inferred from homology"/>
<evidence type="ECO:0000256" key="2">
    <source>
        <dbReference type="ARBA" id="ARBA00009204"/>
    </source>
</evidence>
<dbReference type="GO" id="GO:0004859">
    <property type="term" value="F:phospholipase inhibitor activity"/>
    <property type="evidence" value="ECO:0007669"/>
    <property type="project" value="TreeGrafter"/>
</dbReference>
<dbReference type="AlphaFoldDB" id="A0A672FJ29"/>
<dbReference type="GO" id="GO:0042157">
    <property type="term" value="P:lipoprotein metabolic process"/>
    <property type="evidence" value="ECO:0007669"/>
    <property type="project" value="InterPro"/>
</dbReference>
<evidence type="ECO:0000256" key="5">
    <source>
        <dbReference type="ARBA" id="ARBA00022729"/>
    </source>
</evidence>
<dbReference type="GO" id="GO:0006641">
    <property type="term" value="P:triglyceride metabolic process"/>
    <property type="evidence" value="ECO:0007669"/>
    <property type="project" value="TreeGrafter"/>
</dbReference>
<dbReference type="InterPro" id="IPR006781">
    <property type="entry name" value="ApoC-I"/>
</dbReference>
<dbReference type="Ensembl" id="ENSSFAT00005004911.1">
    <property type="protein sequence ID" value="ENSSFAP00005004620.1"/>
    <property type="gene ID" value="ENSSFAG00005003043.1"/>
</dbReference>
<dbReference type="PANTHER" id="PTHR16565">
    <property type="entry name" value="APOLIPOPROTEIN C-I"/>
    <property type="match status" value="1"/>
</dbReference>
<dbReference type="PANTHER" id="PTHR16565:SF2">
    <property type="entry name" value="APOLIPOPROTEIN C-I"/>
    <property type="match status" value="1"/>
</dbReference>
<evidence type="ECO:0000256" key="3">
    <source>
        <dbReference type="ARBA" id="ARBA00022448"/>
    </source>
</evidence>
<feature type="signal peptide" evidence="7">
    <location>
        <begin position="1"/>
        <end position="20"/>
    </location>
</feature>
<organism evidence="8 9">
    <name type="scientific">Salarias fasciatus</name>
    <name type="common">Jewelled blenny</name>
    <name type="synonym">Blennius fasciatus</name>
    <dbReference type="NCBI Taxonomy" id="181472"/>
    <lineage>
        <taxon>Eukaryota</taxon>
        <taxon>Metazoa</taxon>
        <taxon>Chordata</taxon>
        <taxon>Craniata</taxon>
        <taxon>Vertebrata</taxon>
        <taxon>Euteleostomi</taxon>
        <taxon>Actinopterygii</taxon>
        <taxon>Neopterygii</taxon>
        <taxon>Teleostei</taxon>
        <taxon>Neoteleostei</taxon>
        <taxon>Acanthomorphata</taxon>
        <taxon>Ovalentaria</taxon>
        <taxon>Blenniimorphae</taxon>
        <taxon>Blenniiformes</taxon>
        <taxon>Blennioidei</taxon>
        <taxon>Blenniidae</taxon>
        <taxon>Salariinae</taxon>
        <taxon>Salarias</taxon>
    </lineage>
</organism>
<protein>
    <submittedName>
        <fullName evidence="8">Apolipoprotein C-I-like</fullName>
    </submittedName>
</protein>
<dbReference type="GO" id="GO:0006869">
    <property type="term" value="P:lipid transport"/>
    <property type="evidence" value="ECO:0007669"/>
    <property type="project" value="UniProtKB-KW"/>
</dbReference>
<keyword evidence="5 7" id="KW-0732">Signal</keyword>
<evidence type="ECO:0000256" key="7">
    <source>
        <dbReference type="SAM" id="SignalP"/>
    </source>
</evidence>
<evidence type="ECO:0000256" key="1">
    <source>
        <dbReference type="ARBA" id="ARBA00004613"/>
    </source>
</evidence>
<keyword evidence="3" id="KW-0813">Transport</keyword>
<keyword evidence="4" id="KW-0964">Secreted</keyword>
<dbReference type="GO" id="GO:0032375">
    <property type="term" value="P:negative regulation of cholesterol transport"/>
    <property type="evidence" value="ECO:0007669"/>
    <property type="project" value="TreeGrafter"/>
</dbReference>
<dbReference type="GO" id="GO:0034364">
    <property type="term" value="C:high-density lipoprotein particle"/>
    <property type="evidence" value="ECO:0007669"/>
    <property type="project" value="TreeGrafter"/>
</dbReference>
<reference evidence="8" key="1">
    <citation type="submission" date="2019-06" db="EMBL/GenBank/DDBJ databases">
        <authorList>
            <consortium name="Wellcome Sanger Institute Data Sharing"/>
        </authorList>
    </citation>
    <scope>NUCLEOTIDE SEQUENCE [LARGE SCALE GENOMIC DNA]</scope>
</reference>